<sequence>MRFADKIKFYKNGKYNPKTSTYDDPELVGEAVANVTHLGTTRSMQLFGSINSDKQTVRLIEPFDKDWSYLTINDNKTHYVKVTAISPLKINGYIVGESHE</sequence>
<dbReference type="EMBL" id="WENB01000001">
    <property type="protein sequence ID" value="KAF0414949.1"/>
    <property type="molecule type" value="Genomic_DNA"/>
</dbReference>
<comment type="caution">
    <text evidence="1">The sequence shown here is derived from an EMBL/GenBank/DDBJ whole genome shotgun (WGS) entry which is preliminary data.</text>
</comment>
<evidence type="ECO:0008006" key="3">
    <source>
        <dbReference type="Google" id="ProtNLM"/>
    </source>
</evidence>
<keyword evidence="2" id="KW-1185">Reference proteome</keyword>
<proteinExistence type="predicted"/>
<name>A0ABQ6XIR3_PEDPE</name>
<dbReference type="RefSeq" id="WP_159276409.1">
    <property type="nucleotide sequence ID" value="NZ_CP197206.1"/>
</dbReference>
<dbReference type="Proteomes" id="UP000472573">
    <property type="component" value="Unassembled WGS sequence"/>
</dbReference>
<gene>
    <name evidence="1" type="ORF">GBO79_01105</name>
</gene>
<reference evidence="2" key="1">
    <citation type="submission" date="2020-03" db="EMBL/GenBank/DDBJ databases">
        <title>SpeciesPrimer: A bioinformatics pipeline dedicated to the design of qPCR primers for the quantification of bacterial species.</title>
        <authorList>
            <person name="Dreier M."/>
            <person name="Berthoud H."/>
            <person name="Shani N."/>
            <person name="Wechsler D."/>
            <person name="Junier P."/>
        </authorList>
    </citation>
    <scope>NUCLEOTIDE SEQUENCE [LARGE SCALE GENOMIC DNA]</scope>
    <source>
        <strain evidence="2">FAM13073</strain>
    </source>
</reference>
<organism evidence="1 2">
    <name type="scientific">Pediococcus pentosaceus</name>
    <dbReference type="NCBI Taxonomy" id="1255"/>
    <lineage>
        <taxon>Bacteria</taxon>
        <taxon>Bacillati</taxon>
        <taxon>Bacillota</taxon>
        <taxon>Bacilli</taxon>
        <taxon>Lactobacillales</taxon>
        <taxon>Lactobacillaceae</taxon>
        <taxon>Pediococcus</taxon>
    </lineage>
</organism>
<protein>
    <recommendedName>
        <fullName evidence="3">Phage protein</fullName>
    </recommendedName>
</protein>
<evidence type="ECO:0000313" key="2">
    <source>
        <dbReference type="Proteomes" id="UP000472573"/>
    </source>
</evidence>
<evidence type="ECO:0000313" key="1">
    <source>
        <dbReference type="EMBL" id="KAF0414949.1"/>
    </source>
</evidence>
<accession>A0ABQ6XIR3</accession>